<keyword evidence="2" id="KW-0547">Nucleotide-binding</keyword>
<comment type="subcellular location">
    <subcellularLocation>
        <location evidence="1">Nucleus</location>
    </subcellularLocation>
</comment>
<evidence type="ECO:0000256" key="9">
    <source>
        <dbReference type="SAM" id="MobiDB-lite"/>
    </source>
</evidence>
<dbReference type="GO" id="GO:0016887">
    <property type="term" value="F:ATP hydrolysis activity"/>
    <property type="evidence" value="ECO:0007669"/>
    <property type="project" value="TreeGrafter"/>
</dbReference>
<evidence type="ECO:0000256" key="7">
    <source>
        <dbReference type="ARBA" id="ARBA00023125"/>
    </source>
</evidence>
<dbReference type="Proteomes" id="UP000288216">
    <property type="component" value="Unassembled WGS sequence"/>
</dbReference>
<dbReference type="InterPro" id="IPR050520">
    <property type="entry name" value="INO80/SWR1_helicase"/>
</dbReference>
<gene>
    <name evidence="11" type="ORF">scyTo_0024173</name>
</gene>
<dbReference type="InterPro" id="IPR038718">
    <property type="entry name" value="SNF2-like_sf"/>
</dbReference>
<keyword evidence="4" id="KW-0347">Helicase</keyword>
<dbReference type="GO" id="GO:0000812">
    <property type="term" value="C:Swr1 complex"/>
    <property type="evidence" value="ECO:0007669"/>
    <property type="project" value="TreeGrafter"/>
</dbReference>
<keyword evidence="6" id="KW-0156">Chromatin regulator</keyword>
<dbReference type="EMBL" id="BFAA01040453">
    <property type="protein sequence ID" value="GCB83683.1"/>
    <property type="molecule type" value="Genomic_DNA"/>
</dbReference>
<keyword evidence="7" id="KW-0238">DNA-binding</keyword>
<dbReference type="GO" id="GO:0005524">
    <property type="term" value="F:ATP binding"/>
    <property type="evidence" value="ECO:0007669"/>
    <property type="project" value="UniProtKB-KW"/>
</dbReference>
<dbReference type="AlphaFoldDB" id="A0A401QE97"/>
<dbReference type="PANTHER" id="PTHR45685:SF1">
    <property type="entry name" value="HELICASE SRCAP"/>
    <property type="match status" value="1"/>
</dbReference>
<organism evidence="11 12">
    <name type="scientific">Scyliorhinus torazame</name>
    <name type="common">Cloudy catshark</name>
    <name type="synonym">Catulus torazame</name>
    <dbReference type="NCBI Taxonomy" id="75743"/>
    <lineage>
        <taxon>Eukaryota</taxon>
        <taxon>Metazoa</taxon>
        <taxon>Chordata</taxon>
        <taxon>Craniata</taxon>
        <taxon>Vertebrata</taxon>
        <taxon>Chondrichthyes</taxon>
        <taxon>Elasmobranchii</taxon>
        <taxon>Galeomorphii</taxon>
        <taxon>Galeoidea</taxon>
        <taxon>Carcharhiniformes</taxon>
        <taxon>Scyliorhinidae</taxon>
        <taxon>Scyliorhinus</taxon>
    </lineage>
</organism>
<feature type="region of interest" description="Disordered" evidence="9">
    <location>
        <begin position="1"/>
        <end position="41"/>
    </location>
</feature>
<evidence type="ECO:0000256" key="5">
    <source>
        <dbReference type="ARBA" id="ARBA00022840"/>
    </source>
</evidence>
<evidence type="ECO:0000256" key="1">
    <source>
        <dbReference type="ARBA" id="ARBA00004123"/>
    </source>
</evidence>
<dbReference type="GO" id="GO:0006338">
    <property type="term" value="P:chromatin remodeling"/>
    <property type="evidence" value="ECO:0007669"/>
    <property type="project" value="TreeGrafter"/>
</dbReference>
<protein>
    <recommendedName>
        <fullName evidence="10">Helicase ATP-binding domain-containing protein</fullName>
    </recommendedName>
</protein>
<evidence type="ECO:0000259" key="10">
    <source>
        <dbReference type="PROSITE" id="PS51192"/>
    </source>
</evidence>
<dbReference type="OMA" id="THRWNTT"/>
<feature type="compositionally biased region" description="Acidic residues" evidence="9">
    <location>
        <begin position="1"/>
        <end position="40"/>
    </location>
</feature>
<dbReference type="Gene3D" id="3.40.50.10810">
    <property type="entry name" value="Tandem AAA-ATPase domain"/>
    <property type="match status" value="1"/>
</dbReference>
<dbReference type="PROSITE" id="PS51192">
    <property type="entry name" value="HELICASE_ATP_BIND_1"/>
    <property type="match status" value="1"/>
</dbReference>
<evidence type="ECO:0000313" key="11">
    <source>
        <dbReference type="EMBL" id="GCB83683.1"/>
    </source>
</evidence>
<dbReference type="GO" id="GO:0003677">
    <property type="term" value="F:DNA binding"/>
    <property type="evidence" value="ECO:0007669"/>
    <property type="project" value="UniProtKB-KW"/>
</dbReference>
<dbReference type="FunFam" id="3.40.50.10810:FF:000005">
    <property type="entry name" value="Photoperiod-independent early flowering 1"/>
    <property type="match status" value="1"/>
</dbReference>
<dbReference type="OrthoDB" id="372624at2759"/>
<evidence type="ECO:0000256" key="4">
    <source>
        <dbReference type="ARBA" id="ARBA00022806"/>
    </source>
</evidence>
<keyword evidence="3" id="KW-0378">Hydrolase</keyword>
<dbReference type="GO" id="GO:0042393">
    <property type="term" value="F:histone binding"/>
    <property type="evidence" value="ECO:0007669"/>
    <property type="project" value="TreeGrafter"/>
</dbReference>
<comment type="caution">
    <text evidence="11">The sequence shown here is derived from an EMBL/GenBank/DDBJ whole genome shotgun (WGS) entry which is preliminary data.</text>
</comment>
<dbReference type="GO" id="GO:0004386">
    <property type="term" value="F:helicase activity"/>
    <property type="evidence" value="ECO:0007669"/>
    <property type="project" value="UniProtKB-KW"/>
</dbReference>
<name>A0A401QE97_SCYTO</name>
<proteinExistence type="predicted"/>
<keyword evidence="8" id="KW-0539">Nucleus</keyword>
<dbReference type="PANTHER" id="PTHR45685">
    <property type="entry name" value="HELICASE SRCAP-RELATED"/>
    <property type="match status" value="1"/>
</dbReference>
<feature type="non-terminal residue" evidence="11">
    <location>
        <position position="1"/>
    </location>
</feature>
<dbReference type="InterPro" id="IPR000330">
    <property type="entry name" value="SNF2_N"/>
</dbReference>
<dbReference type="Pfam" id="PF00176">
    <property type="entry name" value="SNF2-rel_dom"/>
    <property type="match status" value="1"/>
</dbReference>
<dbReference type="InterPro" id="IPR027417">
    <property type="entry name" value="P-loop_NTPase"/>
</dbReference>
<evidence type="ECO:0000313" key="12">
    <source>
        <dbReference type="Proteomes" id="UP000288216"/>
    </source>
</evidence>
<evidence type="ECO:0000256" key="3">
    <source>
        <dbReference type="ARBA" id="ARBA00022801"/>
    </source>
</evidence>
<accession>A0A401QE97</accession>
<dbReference type="SMART" id="SM00487">
    <property type="entry name" value="DEXDc"/>
    <property type="match status" value="1"/>
</dbReference>
<keyword evidence="5" id="KW-0067">ATP-binding</keyword>
<evidence type="ECO:0000256" key="2">
    <source>
        <dbReference type="ARBA" id="ARBA00022741"/>
    </source>
</evidence>
<evidence type="ECO:0000256" key="6">
    <source>
        <dbReference type="ARBA" id="ARBA00022853"/>
    </source>
</evidence>
<dbReference type="SUPFAM" id="SSF52540">
    <property type="entry name" value="P-loop containing nucleoside triphosphate hydrolases"/>
    <property type="match status" value="1"/>
</dbReference>
<dbReference type="STRING" id="75743.A0A401QE97"/>
<feature type="domain" description="Helicase ATP-binding" evidence="10">
    <location>
        <begin position="116"/>
        <end position="253"/>
    </location>
</feature>
<feature type="non-terminal residue" evidence="11">
    <location>
        <position position="253"/>
    </location>
</feature>
<dbReference type="InterPro" id="IPR014001">
    <property type="entry name" value="Helicase_ATP-bd"/>
</dbReference>
<reference evidence="11 12" key="1">
    <citation type="journal article" date="2018" name="Nat. Ecol. Evol.">
        <title>Shark genomes provide insights into elasmobranch evolution and the origin of vertebrates.</title>
        <authorList>
            <person name="Hara Y"/>
            <person name="Yamaguchi K"/>
            <person name="Onimaru K"/>
            <person name="Kadota M"/>
            <person name="Koyanagi M"/>
            <person name="Keeley SD"/>
            <person name="Tatsumi K"/>
            <person name="Tanaka K"/>
            <person name="Motone F"/>
            <person name="Kageyama Y"/>
            <person name="Nozu R"/>
            <person name="Adachi N"/>
            <person name="Nishimura O"/>
            <person name="Nakagawa R"/>
            <person name="Tanegashima C"/>
            <person name="Kiyatake I"/>
            <person name="Matsumoto R"/>
            <person name="Murakumo K"/>
            <person name="Nishida K"/>
            <person name="Terakita A"/>
            <person name="Kuratani S"/>
            <person name="Sato K"/>
            <person name="Hyodo S Kuraku.S."/>
        </authorList>
    </citation>
    <scope>NUCLEOTIDE SEQUENCE [LARGE SCALE GENOMIC DNA]</scope>
</reference>
<sequence>SDSENSSATDEDDDDDDDEEEEEDEDEEEEEEDSTQEDIGVEFLIQGEPHDGELNRELAQADAKGPKKEITDIAAAAESLQPKGYTLATTQVKTPVPSLLRGTLREYQHIGLDWLVTMYEKKLNGILADEMGLGKTIQTIALLAHLAIEKSNWGPHLIIVPTSVMLNWEMEFKRWCPSFKILTYYGVQKERKMKRQGWTKPNAFHVCITSYKLVLQDHQAFRRKNWKYMILDEAQNIKNFKSQRWQSLLNFNR</sequence>
<keyword evidence="12" id="KW-1185">Reference proteome</keyword>
<evidence type="ECO:0000256" key="8">
    <source>
        <dbReference type="ARBA" id="ARBA00023242"/>
    </source>
</evidence>